<sequence>MTEETYAPSIRTVSPEVQPSGDAPQVEEPEKPDDAAAMDASTSQLAENENQLCQLFYHPLYRMGYGIEDLEFIERIFAASNNVAWIIRYASPFHCMQSLDLHFKQWDGDKYAELSNFLLNNYKQCLQIIAENTVEVAQLKAELGIEVTTFHDWLKQEKAFLSGLCEPQDEHVLECAYVQALIMRQWVKEKLERVHHDWIVIFSHQEPNYSSDTRQTRCMEAAQRTAFDELTLAIQAIGDLEAKLEIDQLWTLAHPKVQQLVMQRLLELSKANMSGMGRPYMLCYAGIFLTANTGYKMRASVWKGLKARTKAIRTALKRYNKLTANMQPPAPPLYWKDVVNYTFVSEFELLRSAYSHGDVLSAPWTVPHNHEISAKFFKMLSEQDKLPHLNSEISRLHTSIELEQCEYGHTIKSIAAPNPHLAAELRAAYRLRQRIDQIHLAQLVTIRALPGYTGLSGCGVPMSRSQELFDMTGDDSAMTEDHVAVDTVQVDEDTPDSEDMLEDDAWSAELNMNLRYNFQNCAYGPHSRMHAIHNAKFFQHGYSADTAIFSVHTFSEDINIHIVTTRQFKQNSTLQAVIDKLEKIICPGPGYAFDEESRRIFTHLVQLAPDVCPPTRADEALPLDESRTVVCSPSCATSPVTAHRPPTVCKEARTQSYEAIAQEVIHHAAASQEQCLRVLALPPNSLSVLRLHLEHLWVTSISESMEPTHDDYGVDCGLTSAAVHGFLCLVFAATIGLLNFGWTSTLDAAEDIQWRGIQKDL</sequence>
<gene>
    <name evidence="1" type="ORF">NUW54_g6712</name>
</gene>
<dbReference type="Proteomes" id="UP001144978">
    <property type="component" value="Unassembled WGS sequence"/>
</dbReference>
<comment type="caution">
    <text evidence="1">The sequence shown here is derived from an EMBL/GenBank/DDBJ whole genome shotgun (WGS) entry which is preliminary data.</text>
</comment>
<evidence type="ECO:0000313" key="2">
    <source>
        <dbReference type="Proteomes" id="UP001144978"/>
    </source>
</evidence>
<dbReference type="EMBL" id="JANSHE010001826">
    <property type="protein sequence ID" value="KAJ3000916.1"/>
    <property type="molecule type" value="Genomic_DNA"/>
</dbReference>
<organism evidence="1 2">
    <name type="scientific">Trametes sanguinea</name>
    <dbReference type="NCBI Taxonomy" id="158606"/>
    <lineage>
        <taxon>Eukaryota</taxon>
        <taxon>Fungi</taxon>
        <taxon>Dikarya</taxon>
        <taxon>Basidiomycota</taxon>
        <taxon>Agaricomycotina</taxon>
        <taxon>Agaricomycetes</taxon>
        <taxon>Polyporales</taxon>
        <taxon>Polyporaceae</taxon>
        <taxon>Trametes</taxon>
    </lineage>
</organism>
<protein>
    <submittedName>
        <fullName evidence="1">Uncharacterized protein</fullName>
    </submittedName>
</protein>
<proteinExistence type="predicted"/>
<keyword evidence="2" id="KW-1185">Reference proteome</keyword>
<evidence type="ECO:0000313" key="1">
    <source>
        <dbReference type="EMBL" id="KAJ3000916.1"/>
    </source>
</evidence>
<reference evidence="1" key="1">
    <citation type="submission" date="2022-08" db="EMBL/GenBank/DDBJ databases">
        <title>Genome Sequence of Pycnoporus sanguineus.</title>
        <authorList>
            <person name="Buettner E."/>
        </authorList>
    </citation>
    <scope>NUCLEOTIDE SEQUENCE</scope>
    <source>
        <strain evidence="1">CG-C14</strain>
    </source>
</reference>
<name>A0ACC1PRZ1_9APHY</name>
<accession>A0ACC1PRZ1</accession>